<feature type="transmembrane region" description="Helical" evidence="1">
    <location>
        <begin position="12"/>
        <end position="45"/>
    </location>
</feature>
<organism evidence="2 3">
    <name type="scientific">Candidatus Merdivivens pullicola</name>
    <dbReference type="NCBI Taxonomy" id="2840872"/>
    <lineage>
        <taxon>Bacteria</taxon>
        <taxon>Pseudomonadati</taxon>
        <taxon>Bacteroidota</taxon>
        <taxon>Bacteroidia</taxon>
        <taxon>Bacteroidales</taxon>
        <taxon>Muribaculaceae</taxon>
        <taxon>Muribaculaceae incertae sedis</taxon>
        <taxon>Candidatus Merdivivens</taxon>
    </lineage>
</organism>
<reference evidence="2" key="2">
    <citation type="journal article" date="2021" name="PeerJ">
        <title>Extensive microbial diversity within the chicken gut microbiome revealed by metagenomics and culture.</title>
        <authorList>
            <person name="Gilroy R."/>
            <person name="Ravi A."/>
            <person name="Getino M."/>
            <person name="Pursley I."/>
            <person name="Horton D.L."/>
            <person name="Alikhan N.F."/>
            <person name="Baker D."/>
            <person name="Gharbi K."/>
            <person name="Hall N."/>
            <person name="Watson M."/>
            <person name="Adriaenssens E.M."/>
            <person name="Foster-Nyarko E."/>
            <person name="Jarju S."/>
            <person name="Secka A."/>
            <person name="Antonio M."/>
            <person name="Oren A."/>
            <person name="Chaudhuri R.R."/>
            <person name="La Ragione R."/>
            <person name="Hildebrand F."/>
            <person name="Pallen M.J."/>
        </authorList>
    </citation>
    <scope>NUCLEOTIDE SEQUENCE</scope>
    <source>
        <strain evidence="2">B1-8020</strain>
    </source>
</reference>
<gene>
    <name evidence="2" type="ORF">IAB81_02630</name>
</gene>
<proteinExistence type="predicted"/>
<keyword evidence="1" id="KW-0812">Transmembrane</keyword>
<comment type="caution">
    <text evidence="2">The sequence shown here is derived from an EMBL/GenBank/DDBJ whole genome shotgun (WGS) entry which is preliminary data.</text>
</comment>
<evidence type="ECO:0000313" key="2">
    <source>
        <dbReference type="EMBL" id="MBO8472509.1"/>
    </source>
</evidence>
<evidence type="ECO:0000256" key="1">
    <source>
        <dbReference type="SAM" id="Phobius"/>
    </source>
</evidence>
<name>A0A9D9IJ71_9BACT</name>
<keyword evidence="1" id="KW-0472">Membrane</keyword>
<sequence length="72" mass="7911">MKKVLRTAKRAVAIFFTWSAVAILVYGICTLQLRVIIAAPLWYFIAGGLTIQSLSDIEGILTGDGKENVEQK</sequence>
<keyword evidence="1" id="KW-1133">Transmembrane helix</keyword>
<dbReference type="EMBL" id="JADIMA010000028">
    <property type="protein sequence ID" value="MBO8472509.1"/>
    <property type="molecule type" value="Genomic_DNA"/>
</dbReference>
<dbReference type="AlphaFoldDB" id="A0A9D9IJ71"/>
<evidence type="ECO:0000313" key="3">
    <source>
        <dbReference type="Proteomes" id="UP000823604"/>
    </source>
</evidence>
<reference evidence="2" key="1">
    <citation type="submission" date="2020-10" db="EMBL/GenBank/DDBJ databases">
        <authorList>
            <person name="Gilroy R."/>
        </authorList>
    </citation>
    <scope>NUCLEOTIDE SEQUENCE</scope>
    <source>
        <strain evidence="2">B1-8020</strain>
    </source>
</reference>
<protein>
    <submittedName>
        <fullName evidence="2">Uncharacterized protein</fullName>
    </submittedName>
</protein>
<dbReference type="Proteomes" id="UP000823604">
    <property type="component" value="Unassembled WGS sequence"/>
</dbReference>
<accession>A0A9D9IJ71</accession>